<accession>A0ABW2PVJ3</accession>
<dbReference type="NCBIfam" id="TIGR04087">
    <property type="entry name" value="YqxM_for_SipW"/>
    <property type="match status" value="1"/>
</dbReference>
<reference evidence="2" key="1">
    <citation type="journal article" date="2019" name="Int. J. Syst. Evol. Microbiol.">
        <title>The Global Catalogue of Microorganisms (GCM) 10K type strain sequencing project: providing services to taxonomists for standard genome sequencing and annotation.</title>
        <authorList>
            <consortium name="The Broad Institute Genomics Platform"/>
            <consortium name="The Broad Institute Genome Sequencing Center for Infectious Disease"/>
            <person name="Wu L."/>
            <person name="Ma J."/>
        </authorList>
    </citation>
    <scope>NUCLEOTIDE SEQUENCE [LARGE SCALE GENOMIC DNA]</scope>
    <source>
        <strain evidence="2">CGMCC 1.16305</strain>
    </source>
</reference>
<evidence type="ECO:0000313" key="2">
    <source>
        <dbReference type="Proteomes" id="UP001596505"/>
    </source>
</evidence>
<comment type="caution">
    <text evidence="1">The sequence shown here is derived from an EMBL/GenBank/DDBJ whole genome shotgun (WGS) entry which is preliminary data.</text>
</comment>
<name>A0ABW2PVJ3_9BACL</name>
<dbReference type="Proteomes" id="UP001596505">
    <property type="component" value="Unassembled WGS sequence"/>
</dbReference>
<proteinExistence type="predicted"/>
<organism evidence="1 2">
    <name type="scientific">Scopulibacillus cellulosilyticus</name>
    <dbReference type="NCBI Taxonomy" id="2665665"/>
    <lineage>
        <taxon>Bacteria</taxon>
        <taxon>Bacillati</taxon>
        <taxon>Bacillota</taxon>
        <taxon>Bacilli</taxon>
        <taxon>Bacillales</taxon>
        <taxon>Sporolactobacillaceae</taxon>
        <taxon>Scopulibacillus</taxon>
    </lineage>
</organism>
<gene>
    <name evidence="1" type="primary">tapA</name>
    <name evidence="1" type="ORF">ACFQRG_10460</name>
</gene>
<dbReference type="EMBL" id="JBHTCO010000012">
    <property type="protein sequence ID" value="MFC7393379.1"/>
    <property type="molecule type" value="Genomic_DNA"/>
</dbReference>
<dbReference type="RefSeq" id="WP_380965863.1">
    <property type="nucleotide sequence ID" value="NZ_JBHTCO010000012.1"/>
</dbReference>
<sequence>MRSHIINMKKICLQAVKLFFLFALILIASKYVSLTTHAVFSERVNVSMNLSTADKFNGGDAGWDKSQLIFVKQDESGNCSKIEAWLMNEQKAGNKKVYTDYKVYYIEHGNPEHGIVVATGKVPLLKAGETYVLTYQPKKPGFYIFMAEQSPGYPGEKNIWSKKIHIKDCT</sequence>
<protein>
    <submittedName>
        <fullName evidence="1">Amyloid fiber anchoring/assembly protein TapA</fullName>
    </submittedName>
</protein>
<dbReference type="InterPro" id="IPR023848">
    <property type="entry name" value="TasA"/>
</dbReference>
<keyword evidence="2" id="KW-1185">Reference proteome</keyword>
<evidence type="ECO:0000313" key="1">
    <source>
        <dbReference type="EMBL" id="MFC7393379.1"/>
    </source>
</evidence>